<accession>A0A2P2PNY8</accession>
<dbReference type="GO" id="GO:0016301">
    <property type="term" value="F:kinase activity"/>
    <property type="evidence" value="ECO:0007669"/>
    <property type="project" value="UniProtKB-KW"/>
</dbReference>
<protein>
    <submittedName>
        <fullName evidence="1">Phosphoribulokinase</fullName>
    </submittedName>
</protein>
<name>A0A2P2PNY8_RHIMU</name>
<evidence type="ECO:0000313" key="1">
    <source>
        <dbReference type="EMBL" id="MBX56448.1"/>
    </source>
</evidence>
<dbReference type="AlphaFoldDB" id="A0A2P2PNY8"/>
<organism evidence="1">
    <name type="scientific">Rhizophora mucronata</name>
    <name type="common">Asiatic mangrove</name>
    <dbReference type="NCBI Taxonomy" id="61149"/>
    <lineage>
        <taxon>Eukaryota</taxon>
        <taxon>Viridiplantae</taxon>
        <taxon>Streptophyta</taxon>
        <taxon>Embryophyta</taxon>
        <taxon>Tracheophyta</taxon>
        <taxon>Spermatophyta</taxon>
        <taxon>Magnoliopsida</taxon>
        <taxon>eudicotyledons</taxon>
        <taxon>Gunneridae</taxon>
        <taxon>Pentapetalae</taxon>
        <taxon>rosids</taxon>
        <taxon>fabids</taxon>
        <taxon>Malpighiales</taxon>
        <taxon>Rhizophoraceae</taxon>
        <taxon>Rhizophora</taxon>
    </lineage>
</organism>
<keyword evidence="1" id="KW-0418">Kinase</keyword>
<dbReference type="EMBL" id="GGEC01075964">
    <property type="protein sequence ID" value="MBX56448.1"/>
    <property type="molecule type" value="Transcribed_RNA"/>
</dbReference>
<sequence length="74" mass="8575">MFPISTETSELNFISACNSLNYTILHRKHNSKWIQIVLILMRNCPTLNRSTIGTVEKEKGLELFLAKKCAFFNR</sequence>
<reference evidence="1" key="1">
    <citation type="submission" date="2018-02" db="EMBL/GenBank/DDBJ databases">
        <title>Rhizophora mucronata_Transcriptome.</title>
        <authorList>
            <person name="Meera S.P."/>
            <person name="Sreeshan A."/>
            <person name="Augustine A."/>
        </authorList>
    </citation>
    <scope>NUCLEOTIDE SEQUENCE</scope>
    <source>
        <tissue evidence="1">Leaf</tissue>
    </source>
</reference>
<proteinExistence type="predicted"/>
<keyword evidence="1" id="KW-0808">Transferase</keyword>